<proteinExistence type="predicted"/>
<comment type="caution">
    <text evidence="1">The sequence shown here is derived from an EMBL/GenBank/DDBJ whole genome shotgun (WGS) entry which is preliminary data.</text>
</comment>
<dbReference type="SUPFAM" id="SSF52047">
    <property type="entry name" value="RNI-like"/>
    <property type="match status" value="1"/>
</dbReference>
<reference evidence="1 2" key="1">
    <citation type="submission" date="2024-02" db="EMBL/GenBank/DDBJ databases">
        <title>A draft genome for the cacao thread blight pathogen Marasmius crinis-equi.</title>
        <authorList>
            <person name="Cohen S.P."/>
            <person name="Baruah I.K."/>
            <person name="Amoako-Attah I."/>
            <person name="Bukari Y."/>
            <person name="Meinhardt L.W."/>
            <person name="Bailey B.A."/>
        </authorList>
    </citation>
    <scope>NUCLEOTIDE SEQUENCE [LARGE SCALE GENOMIC DNA]</scope>
    <source>
        <strain evidence="1 2">GH-76</strain>
    </source>
</reference>
<organism evidence="1 2">
    <name type="scientific">Marasmius crinis-equi</name>
    <dbReference type="NCBI Taxonomy" id="585013"/>
    <lineage>
        <taxon>Eukaryota</taxon>
        <taxon>Fungi</taxon>
        <taxon>Dikarya</taxon>
        <taxon>Basidiomycota</taxon>
        <taxon>Agaricomycotina</taxon>
        <taxon>Agaricomycetes</taxon>
        <taxon>Agaricomycetidae</taxon>
        <taxon>Agaricales</taxon>
        <taxon>Marasmiineae</taxon>
        <taxon>Marasmiaceae</taxon>
        <taxon>Marasmius</taxon>
    </lineage>
</organism>
<protein>
    <recommendedName>
        <fullName evidence="3">F-box domain-containing protein</fullName>
    </recommendedName>
</protein>
<name>A0ABR3FF93_9AGAR</name>
<gene>
    <name evidence="1" type="ORF">V5O48_008001</name>
</gene>
<evidence type="ECO:0000313" key="2">
    <source>
        <dbReference type="Proteomes" id="UP001465976"/>
    </source>
</evidence>
<sequence>MSSLFEHCTLTGLESLSITKSPSETEIWHFPWNVAALRSLTLRSSCSLTSLHLRYVPIADVDFISLLQLTPALTSLHIAESFPDTYYINDRVPTNVIVTPYALKRLSLHHEPVEDTHSRASPPGMLIPRLHNLVLDLHGADLDPKALVGAIVSRCPGMSRSGGRMGSESDSLGSHPCLRSIKILVTTRGDTSAFDILLSLECFRDVGMKVNIDVAHEDREPEGSYPSS</sequence>
<keyword evidence="2" id="KW-1185">Reference proteome</keyword>
<accession>A0ABR3FF93</accession>
<dbReference type="Proteomes" id="UP001465976">
    <property type="component" value="Unassembled WGS sequence"/>
</dbReference>
<dbReference type="EMBL" id="JBAHYK010000444">
    <property type="protein sequence ID" value="KAL0573960.1"/>
    <property type="molecule type" value="Genomic_DNA"/>
</dbReference>
<dbReference type="Gene3D" id="3.80.10.10">
    <property type="entry name" value="Ribonuclease Inhibitor"/>
    <property type="match status" value="1"/>
</dbReference>
<evidence type="ECO:0008006" key="3">
    <source>
        <dbReference type="Google" id="ProtNLM"/>
    </source>
</evidence>
<evidence type="ECO:0000313" key="1">
    <source>
        <dbReference type="EMBL" id="KAL0573960.1"/>
    </source>
</evidence>
<dbReference type="InterPro" id="IPR032675">
    <property type="entry name" value="LRR_dom_sf"/>
</dbReference>